<proteinExistence type="inferred from homology"/>
<dbReference type="PANTHER" id="PTHR33393:SF11">
    <property type="entry name" value="POLYGLUTAMINE SYNTHESIS ACCESSORY PROTEIN RV0574C-RELATED"/>
    <property type="match status" value="1"/>
</dbReference>
<dbReference type="Proteomes" id="UP000615760">
    <property type="component" value="Unassembled WGS sequence"/>
</dbReference>
<evidence type="ECO:0000313" key="3">
    <source>
        <dbReference type="EMBL" id="GGB72066.1"/>
    </source>
</evidence>
<accession>A0ABQ1JQF5</accession>
<dbReference type="SMART" id="SM00854">
    <property type="entry name" value="PGA_cap"/>
    <property type="match status" value="1"/>
</dbReference>
<feature type="domain" description="Capsule synthesis protein CapA" evidence="2">
    <location>
        <begin position="2"/>
        <end position="234"/>
    </location>
</feature>
<evidence type="ECO:0000256" key="1">
    <source>
        <dbReference type="ARBA" id="ARBA00005662"/>
    </source>
</evidence>
<dbReference type="InterPro" id="IPR052169">
    <property type="entry name" value="CW_Biosynth-Accessory"/>
</dbReference>
<dbReference type="SUPFAM" id="SSF56300">
    <property type="entry name" value="Metallo-dependent phosphatases"/>
    <property type="match status" value="1"/>
</dbReference>
<evidence type="ECO:0000313" key="4">
    <source>
        <dbReference type="Proteomes" id="UP000615760"/>
    </source>
</evidence>
<dbReference type="InterPro" id="IPR029052">
    <property type="entry name" value="Metallo-depent_PP-like"/>
</dbReference>
<dbReference type="RefSeq" id="WP_188620153.1">
    <property type="nucleotide sequence ID" value="NZ_BMJE01000002.1"/>
</dbReference>
<dbReference type="CDD" id="cd07381">
    <property type="entry name" value="MPP_CapA"/>
    <property type="match status" value="1"/>
</dbReference>
<dbReference type="Pfam" id="PF09587">
    <property type="entry name" value="PGA_cap"/>
    <property type="match status" value="1"/>
</dbReference>
<dbReference type="Gene3D" id="3.60.21.10">
    <property type="match status" value="1"/>
</dbReference>
<dbReference type="PANTHER" id="PTHR33393">
    <property type="entry name" value="POLYGLUTAMINE SYNTHESIS ACCESSORY PROTEIN RV0574C-RELATED"/>
    <property type="match status" value="1"/>
</dbReference>
<protein>
    <recommendedName>
        <fullName evidence="2">Capsule synthesis protein CapA domain-containing protein</fullName>
    </recommendedName>
</protein>
<comment type="similarity">
    <text evidence="1">Belongs to the CapA family.</text>
</comment>
<organism evidence="3 4">
    <name type="scientific">Flavobacterium suaedae</name>
    <dbReference type="NCBI Taxonomy" id="1767027"/>
    <lineage>
        <taxon>Bacteria</taxon>
        <taxon>Pseudomonadati</taxon>
        <taxon>Bacteroidota</taxon>
        <taxon>Flavobacteriia</taxon>
        <taxon>Flavobacteriales</taxon>
        <taxon>Flavobacteriaceae</taxon>
        <taxon>Flavobacterium</taxon>
    </lineage>
</organism>
<evidence type="ECO:0000259" key="2">
    <source>
        <dbReference type="SMART" id="SM00854"/>
    </source>
</evidence>
<sequence length="370" mass="42263">MKILITGDFCPIHRAANIFEGNDIFGDFNSIISECDLNITNLECPLTEASTPINKTGPTLKSSFKYAKFLKDSKFDLVTMANNHIMDYGAKGIEETITALNNNSIDYVGAGKSTDEIAIIYKTIKGIKIAFVNVCENEWSTDERGGYKANGFSEIESFYTIKKAKQNADYVVLIHHGGHEMYNLPSPRLKSVLRYFVDCGADVVINHHTHCVGGHEVYNQKPIFYSLGNFVFDNPNQRDSIWNYGMAVTLNFSKDNFNFTIDYFEQFNKNASLRVVKESDLPYSIDEVNRIIQDDELLKTSFESFINEKRKLFNSFIEPVSSKYYNALKNRGLLPSLWSKKKKEYLKNLISCESHREILQEILKEETVNT</sequence>
<name>A0ABQ1JQF5_9FLAO</name>
<keyword evidence="4" id="KW-1185">Reference proteome</keyword>
<comment type="caution">
    <text evidence="3">The sequence shown here is derived from an EMBL/GenBank/DDBJ whole genome shotgun (WGS) entry which is preliminary data.</text>
</comment>
<dbReference type="EMBL" id="BMJE01000002">
    <property type="protein sequence ID" value="GGB72066.1"/>
    <property type="molecule type" value="Genomic_DNA"/>
</dbReference>
<gene>
    <name evidence="3" type="ORF">GCM10007424_10060</name>
</gene>
<reference evidence="4" key="1">
    <citation type="journal article" date="2019" name="Int. J. Syst. Evol. Microbiol.">
        <title>The Global Catalogue of Microorganisms (GCM) 10K type strain sequencing project: providing services to taxonomists for standard genome sequencing and annotation.</title>
        <authorList>
            <consortium name="The Broad Institute Genomics Platform"/>
            <consortium name="The Broad Institute Genome Sequencing Center for Infectious Disease"/>
            <person name="Wu L."/>
            <person name="Ma J."/>
        </authorList>
    </citation>
    <scope>NUCLEOTIDE SEQUENCE [LARGE SCALE GENOMIC DNA]</scope>
    <source>
        <strain evidence="4">CGMCC 1.15461</strain>
    </source>
</reference>
<dbReference type="InterPro" id="IPR019079">
    <property type="entry name" value="Capsule_synth_CapA"/>
</dbReference>